<dbReference type="Proteomes" id="UP000297890">
    <property type="component" value="Unassembled WGS sequence"/>
</dbReference>
<name>A0A4Z0F707_9GAMM</name>
<evidence type="ECO:0000313" key="1">
    <source>
        <dbReference type="EMBL" id="TFZ81282.1"/>
    </source>
</evidence>
<proteinExistence type="predicted"/>
<dbReference type="RefSeq" id="WP_135282884.1">
    <property type="nucleotide sequence ID" value="NZ_SRIO01000031.1"/>
</dbReference>
<dbReference type="EMBL" id="SRIO01000031">
    <property type="protein sequence ID" value="TFZ81282.1"/>
    <property type="molecule type" value="Genomic_DNA"/>
</dbReference>
<accession>A0A4Z0F707</accession>
<sequence length="81" mass="9265">MRIEDIDKATQLNDLLKEVQAVGMSIPYDHESMRVGLMIVQGQTEPVYVTMSQMQIRKHILEASQDLQEQLATLGARTHQR</sequence>
<protein>
    <submittedName>
        <fullName evidence="1">Uncharacterized protein</fullName>
    </submittedName>
</protein>
<keyword evidence="2" id="KW-1185">Reference proteome</keyword>
<reference evidence="1 2" key="1">
    <citation type="journal article" date="2019" name="ISME J.">
        <title>Candidatus Macondimonas diazotrophica, a novel gammaproteobacterial genus dominating crude-oil-contaminated coastal sediments.</title>
        <authorList>
            <person name="Karthikeyan S."/>
            <person name="Konstantinidis K."/>
        </authorList>
    </citation>
    <scope>NUCLEOTIDE SEQUENCE [LARGE SCALE GENOMIC DNA]</scope>
    <source>
        <strain evidence="1 2">KTK01</strain>
    </source>
</reference>
<dbReference type="AlphaFoldDB" id="A0A4Z0F707"/>
<comment type="caution">
    <text evidence="1">The sequence shown here is derived from an EMBL/GenBank/DDBJ whole genome shotgun (WGS) entry which is preliminary data.</text>
</comment>
<gene>
    <name evidence="1" type="ORF">E4680_13170</name>
</gene>
<evidence type="ECO:0000313" key="2">
    <source>
        <dbReference type="Proteomes" id="UP000297890"/>
    </source>
</evidence>
<organism evidence="1 2">
    <name type="scientific">Candidatus Macondimonas diazotrophica</name>
    <dbReference type="NCBI Taxonomy" id="2305248"/>
    <lineage>
        <taxon>Bacteria</taxon>
        <taxon>Pseudomonadati</taxon>
        <taxon>Pseudomonadota</taxon>
        <taxon>Gammaproteobacteria</taxon>
        <taxon>Chromatiales</taxon>
        <taxon>Ectothiorhodospiraceae</taxon>
        <taxon>Candidatus Macondimonas</taxon>
    </lineage>
</organism>